<sequence>MPEKELHVISNGKLSWPSLAAIAAEIHPYVTSIHIREKTKSPDEVFLGVQHVIEQGIPLEKIVINSFPEVAAALQTGGVQLTGASNFRALQREHRDKGHSRVGASVHHTDEAKWREEEGVDYLIFGHVFETNSKQGVSPRGLDVLREVVNHVNIPVIAIGGMTPARVKSVVEAGAAGIAVMSGIWDAADPLGAVRAYQQELQRMEVSG</sequence>
<dbReference type="GO" id="GO:0005737">
    <property type="term" value="C:cytoplasm"/>
    <property type="evidence" value="ECO:0007669"/>
    <property type="project" value="TreeGrafter"/>
</dbReference>
<dbReference type="Pfam" id="PF02581">
    <property type="entry name" value="TMP-TENI"/>
    <property type="match status" value="1"/>
</dbReference>
<keyword evidence="5" id="KW-1185">Reference proteome</keyword>
<evidence type="ECO:0000259" key="3">
    <source>
        <dbReference type="Pfam" id="PF02581"/>
    </source>
</evidence>
<dbReference type="PANTHER" id="PTHR20857:SF22">
    <property type="entry name" value="THIAZOLE TAUTOMERASE"/>
    <property type="match status" value="1"/>
</dbReference>
<name>A0AA96LN12_9BACL</name>
<dbReference type="InterPro" id="IPR036206">
    <property type="entry name" value="ThiamineP_synth_sf"/>
</dbReference>
<evidence type="ECO:0000313" key="5">
    <source>
        <dbReference type="Proteomes" id="UP001304650"/>
    </source>
</evidence>
<evidence type="ECO:0000256" key="1">
    <source>
        <dbReference type="ARBA" id="ARBA00004948"/>
    </source>
</evidence>
<dbReference type="Proteomes" id="UP001304650">
    <property type="component" value="Chromosome"/>
</dbReference>
<gene>
    <name evidence="4" type="ORF">MJB10_23410</name>
</gene>
<dbReference type="PANTHER" id="PTHR20857">
    <property type="entry name" value="THIAMINE-PHOSPHATE PYROPHOSPHORYLASE"/>
    <property type="match status" value="1"/>
</dbReference>
<evidence type="ECO:0000256" key="2">
    <source>
        <dbReference type="ARBA" id="ARBA00022977"/>
    </source>
</evidence>
<feature type="domain" description="Thiamine phosphate synthase/TenI" evidence="3">
    <location>
        <begin position="17"/>
        <end position="184"/>
    </location>
</feature>
<organism evidence="4 5">
    <name type="scientific">Paenibacillus roseopurpureus</name>
    <dbReference type="NCBI Taxonomy" id="2918901"/>
    <lineage>
        <taxon>Bacteria</taxon>
        <taxon>Bacillati</taxon>
        <taxon>Bacillota</taxon>
        <taxon>Bacilli</taxon>
        <taxon>Bacillales</taxon>
        <taxon>Paenibacillaceae</taxon>
        <taxon>Paenibacillus</taxon>
    </lineage>
</organism>
<keyword evidence="2" id="KW-0784">Thiamine biosynthesis</keyword>
<dbReference type="InterPro" id="IPR022998">
    <property type="entry name" value="ThiamineP_synth_TenI"/>
</dbReference>
<evidence type="ECO:0000313" key="4">
    <source>
        <dbReference type="EMBL" id="WNR44009.1"/>
    </source>
</evidence>
<protein>
    <submittedName>
        <fullName evidence="4">Thiamine phosphate synthase</fullName>
    </submittedName>
</protein>
<dbReference type="GO" id="GO:0004789">
    <property type="term" value="F:thiamine-phosphate diphosphorylase activity"/>
    <property type="evidence" value="ECO:0007669"/>
    <property type="project" value="TreeGrafter"/>
</dbReference>
<dbReference type="InterPro" id="IPR013785">
    <property type="entry name" value="Aldolase_TIM"/>
</dbReference>
<comment type="pathway">
    <text evidence="1">Cofactor biosynthesis; thiamine diphosphate biosynthesis.</text>
</comment>
<dbReference type="KEGG" id="proo:MJB10_23410"/>
<dbReference type="EMBL" id="CP130319">
    <property type="protein sequence ID" value="WNR44009.1"/>
    <property type="molecule type" value="Genomic_DNA"/>
</dbReference>
<dbReference type="CDD" id="cd00564">
    <property type="entry name" value="TMP_TenI"/>
    <property type="match status" value="1"/>
</dbReference>
<dbReference type="AlphaFoldDB" id="A0AA96LN12"/>
<dbReference type="Gene3D" id="3.20.20.70">
    <property type="entry name" value="Aldolase class I"/>
    <property type="match status" value="1"/>
</dbReference>
<reference evidence="4" key="1">
    <citation type="submission" date="2022-02" db="EMBL/GenBank/DDBJ databases">
        <title>Paenibacillus sp. MBLB1832 Whole Genome Shotgun Sequencing.</title>
        <authorList>
            <person name="Hwang C.Y."/>
            <person name="Cho E.-S."/>
            <person name="Seo M.-J."/>
        </authorList>
    </citation>
    <scope>NUCLEOTIDE SEQUENCE</scope>
    <source>
        <strain evidence="4">MBLB1832</strain>
    </source>
</reference>
<proteinExistence type="predicted"/>
<dbReference type="SUPFAM" id="SSF51391">
    <property type="entry name" value="Thiamin phosphate synthase"/>
    <property type="match status" value="1"/>
</dbReference>
<dbReference type="RefSeq" id="WP_314799159.1">
    <property type="nucleotide sequence ID" value="NZ_CP130319.1"/>
</dbReference>
<dbReference type="GO" id="GO:0009228">
    <property type="term" value="P:thiamine biosynthetic process"/>
    <property type="evidence" value="ECO:0007669"/>
    <property type="project" value="UniProtKB-KW"/>
</dbReference>
<accession>A0AA96LN12</accession>